<evidence type="ECO:0000313" key="1">
    <source>
        <dbReference type="EMBL" id="GAF80723.1"/>
    </source>
</evidence>
<sequence>MLWCRRVRERGMEAFKERLAFSWERQVPQCGFVESAGADLRVPECDEVWAYLSTGRTLHDLASVAKGLDHKGKTLPAGCWTVRDESAQTGVLGYANVNEDLAICGEPSLIKLNLEPRAVLSYRNGKPTGKPQVLLNYAPVAREAWKLKATLDEKGRALTSRFVAIRPKPGGPGALYLWAIMNSPVANAFAYDHLGKRDIRIGTMRKMPVPARSPAHETPIEQAALRYRQLATSAGPLFSGASAPDAVKRALLEMDAAVLGAYDLPPRLERQLLDLFAGVERKGVGCEFRGYYPPGLDAYVPLHELISEDYARSTLGRFREAPRTVSPDVLAALRTAAEAYGEE</sequence>
<comment type="caution">
    <text evidence="1">The sequence shown here is derived from an EMBL/GenBank/DDBJ whole genome shotgun (WGS) entry which is preliminary data.</text>
</comment>
<reference evidence="1" key="1">
    <citation type="journal article" date="2014" name="Front. Microbiol.">
        <title>High frequency of phylogenetically diverse reductive dehalogenase-homologous genes in deep subseafloor sedimentary metagenomes.</title>
        <authorList>
            <person name="Kawai M."/>
            <person name="Futagami T."/>
            <person name="Toyoda A."/>
            <person name="Takaki Y."/>
            <person name="Nishi S."/>
            <person name="Hori S."/>
            <person name="Arai W."/>
            <person name="Tsubouchi T."/>
            <person name="Morono Y."/>
            <person name="Uchiyama I."/>
            <person name="Ito T."/>
            <person name="Fujiyama A."/>
            <person name="Inagaki F."/>
            <person name="Takami H."/>
        </authorList>
    </citation>
    <scope>NUCLEOTIDE SEQUENCE</scope>
    <source>
        <strain evidence="1">Expedition CK06-06</strain>
    </source>
</reference>
<protein>
    <submittedName>
        <fullName evidence="1">Uncharacterized protein</fullName>
    </submittedName>
</protein>
<proteinExistence type="predicted"/>
<name>X0SI38_9ZZZZ</name>
<accession>X0SI38</accession>
<organism evidence="1">
    <name type="scientific">marine sediment metagenome</name>
    <dbReference type="NCBI Taxonomy" id="412755"/>
    <lineage>
        <taxon>unclassified sequences</taxon>
        <taxon>metagenomes</taxon>
        <taxon>ecological metagenomes</taxon>
    </lineage>
</organism>
<dbReference type="AlphaFoldDB" id="X0SI38"/>
<gene>
    <name evidence="1" type="ORF">S01H1_14019</name>
</gene>
<dbReference type="EMBL" id="BARS01007269">
    <property type="protein sequence ID" value="GAF80723.1"/>
    <property type="molecule type" value="Genomic_DNA"/>
</dbReference>